<accession>A0A255ZR01</accession>
<protein>
    <submittedName>
        <fullName evidence="1">Uncharacterized protein</fullName>
    </submittedName>
</protein>
<dbReference type="OrthoDB" id="1449139at2"/>
<keyword evidence="2" id="KW-1185">Reference proteome</keyword>
<organism evidence="1 2">
    <name type="scientific">Flavobacterium aurantiibacter</name>
    <dbReference type="NCBI Taxonomy" id="2023067"/>
    <lineage>
        <taxon>Bacteria</taxon>
        <taxon>Pseudomonadati</taxon>
        <taxon>Bacteroidota</taxon>
        <taxon>Flavobacteriia</taxon>
        <taxon>Flavobacteriales</taxon>
        <taxon>Flavobacteriaceae</taxon>
        <taxon>Flavobacterium</taxon>
    </lineage>
</organism>
<dbReference type="Proteomes" id="UP000216035">
    <property type="component" value="Unassembled WGS sequence"/>
</dbReference>
<reference evidence="1 2" key="1">
    <citation type="submission" date="2017-07" db="EMBL/GenBank/DDBJ databases">
        <title>Flavobacterium cyanobacteriorum sp. nov., isolated from cyanobacterial aggregates in a eutrophic lake.</title>
        <authorList>
            <person name="Cai H."/>
        </authorList>
    </citation>
    <scope>NUCLEOTIDE SEQUENCE [LARGE SCALE GENOMIC DNA]</scope>
    <source>
        <strain evidence="1 2">TH167</strain>
    </source>
</reference>
<gene>
    <name evidence="1" type="ORF">CHX27_08705</name>
</gene>
<proteinExistence type="predicted"/>
<comment type="caution">
    <text evidence="1">The sequence shown here is derived from an EMBL/GenBank/DDBJ whole genome shotgun (WGS) entry which is preliminary data.</text>
</comment>
<sequence length="62" mass="7243">MMSLINLFKKSTPKDTGLRGTTEGRLYVDKKVFYNRKEVREAIKSLKESVVIKEQIEAHKCR</sequence>
<evidence type="ECO:0000313" key="1">
    <source>
        <dbReference type="EMBL" id="OYQ43851.1"/>
    </source>
</evidence>
<dbReference type="EMBL" id="NOXX01000197">
    <property type="protein sequence ID" value="OYQ43851.1"/>
    <property type="molecule type" value="Genomic_DNA"/>
</dbReference>
<dbReference type="RefSeq" id="WP_094486383.1">
    <property type="nucleotide sequence ID" value="NZ_NOXX01000197.1"/>
</dbReference>
<evidence type="ECO:0000313" key="2">
    <source>
        <dbReference type="Proteomes" id="UP000216035"/>
    </source>
</evidence>
<name>A0A255ZR01_9FLAO</name>
<dbReference type="AlphaFoldDB" id="A0A255ZR01"/>